<feature type="transmembrane region" description="Helical" evidence="5">
    <location>
        <begin position="32"/>
        <end position="50"/>
    </location>
</feature>
<evidence type="ECO:0000256" key="3">
    <source>
        <dbReference type="ARBA" id="ARBA00022801"/>
    </source>
</evidence>
<keyword evidence="3" id="KW-0378">Hydrolase</keyword>
<comment type="similarity">
    <text evidence="1">Belongs to the peptidase C40 family.</text>
</comment>
<dbReference type="GO" id="GO:0008234">
    <property type="term" value="F:cysteine-type peptidase activity"/>
    <property type="evidence" value="ECO:0007669"/>
    <property type="project" value="UniProtKB-KW"/>
</dbReference>
<feature type="transmembrane region" description="Helical" evidence="5">
    <location>
        <begin position="5"/>
        <end position="26"/>
    </location>
</feature>
<gene>
    <name evidence="7" type="ORF">JIN84_07100</name>
</gene>
<evidence type="ECO:0000256" key="1">
    <source>
        <dbReference type="ARBA" id="ARBA00007074"/>
    </source>
</evidence>
<sequence>MIRQFFRVVFTAGVTGLVALAFHPYHDGALRYGLPLSLLALLSAGMVLFWNRKVLRFALLVVPVLCVVPFLMPGKPVSPSDLSSRYVAALGRMEGVPYLWGGEGRRGVDCSGLPRRALRDALWETAFETANPTALRQWAEQWWFDTSAKALGENYRGFTRPLGMAGKLRDLDSGVLSAGDLAVTGDGRHVMVCFGEGRWIQADPGPWKVAVGNPKTDRNPWYDSHVTLHRWMLLE</sequence>
<dbReference type="PROSITE" id="PS51935">
    <property type="entry name" value="NLPC_P60"/>
    <property type="match status" value="1"/>
</dbReference>
<keyword evidence="2" id="KW-0645">Protease</keyword>
<dbReference type="Pfam" id="PF00877">
    <property type="entry name" value="NLPC_P60"/>
    <property type="match status" value="1"/>
</dbReference>
<keyword evidence="5" id="KW-0812">Transmembrane</keyword>
<dbReference type="Proteomes" id="UP000600139">
    <property type="component" value="Unassembled WGS sequence"/>
</dbReference>
<dbReference type="RefSeq" id="WP_200350335.1">
    <property type="nucleotide sequence ID" value="NZ_BAABHZ010000012.1"/>
</dbReference>
<feature type="domain" description="NlpC/P60" evidence="6">
    <location>
        <begin position="80"/>
        <end position="232"/>
    </location>
</feature>
<dbReference type="GO" id="GO:0006508">
    <property type="term" value="P:proteolysis"/>
    <property type="evidence" value="ECO:0007669"/>
    <property type="project" value="UniProtKB-KW"/>
</dbReference>
<evidence type="ECO:0000256" key="5">
    <source>
        <dbReference type="SAM" id="Phobius"/>
    </source>
</evidence>
<dbReference type="EMBL" id="JAENIK010000008">
    <property type="protein sequence ID" value="MBK1815374.1"/>
    <property type="molecule type" value="Genomic_DNA"/>
</dbReference>
<name>A0A934R569_9BACT</name>
<accession>A0A934R569</accession>
<evidence type="ECO:0000313" key="8">
    <source>
        <dbReference type="Proteomes" id="UP000600139"/>
    </source>
</evidence>
<keyword evidence="4" id="KW-0788">Thiol protease</keyword>
<dbReference type="InterPro" id="IPR038765">
    <property type="entry name" value="Papain-like_cys_pep_sf"/>
</dbReference>
<evidence type="ECO:0000313" key="7">
    <source>
        <dbReference type="EMBL" id="MBK1815374.1"/>
    </source>
</evidence>
<proteinExistence type="inferred from homology"/>
<dbReference type="Gene3D" id="3.90.1720.10">
    <property type="entry name" value="endopeptidase domain like (from Nostoc punctiforme)"/>
    <property type="match status" value="1"/>
</dbReference>
<keyword evidence="5" id="KW-0472">Membrane</keyword>
<reference evidence="7" key="1">
    <citation type="submission" date="2021-01" db="EMBL/GenBank/DDBJ databases">
        <title>Modified the classification status of verrucomicrobia.</title>
        <authorList>
            <person name="Feng X."/>
        </authorList>
    </citation>
    <scope>NUCLEOTIDE SEQUENCE</scope>
    <source>
        <strain evidence="7">JCM 18052</strain>
    </source>
</reference>
<protein>
    <submittedName>
        <fullName evidence="7">C40 family peptidase</fullName>
    </submittedName>
</protein>
<dbReference type="AlphaFoldDB" id="A0A934R569"/>
<keyword evidence="5" id="KW-1133">Transmembrane helix</keyword>
<keyword evidence="8" id="KW-1185">Reference proteome</keyword>
<organism evidence="7 8">
    <name type="scientific">Luteolibacter yonseiensis</name>
    <dbReference type="NCBI Taxonomy" id="1144680"/>
    <lineage>
        <taxon>Bacteria</taxon>
        <taxon>Pseudomonadati</taxon>
        <taxon>Verrucomicrobiota</taxon>
        <taxon>Verrucomicrobiia</taxon>
        <taxon>Verrucomicrobiales</taxon>
        <taxon>Verrucomicrobiaceae</taxon>
        <taxon>Luteolibacter</taxon>
    </lineage>
</organism>
<feature type="transmembrane region" description="Helical" evidence="5">
    <location>
        <begin position="57"/>
        <end position="74"/>
    </location>
</feature>
<evidence type="ECO:0000256" key="2">
    <source>
        <dbReference type="ARBA" id="ARBA00022670"/>
    </source>
</evidence>
<evidence type="ECO:0000259" key="6">
    <source>
        <dbReference type="PROSITE" id="PS51935"/>
    </source>
</evidence>
<dbReference type="SUPFAM" id="SSF54001">
    <property type="entry name" value="Cysteine proteinases"/>
    <property type="match status" value="1"/>
</dbReference>
<comment type="caution">
    <text evidence="7">The sequence shown here is derived from an EMBL/GenBank/DDBJ whole genome shotgun (WGS) entry which is preliminary data.</text>
</comment>
<dbReference type="InterPro" id="IPR000064">
    <property type="entry name" value="NLP_P60_dom"/>
</dbReference>
<evidence type="ECO:0000256" key="4">
    <source>
        <dbReference type="ARBA" id="ARBA00022807"/>
    </source>
</evidence>